<dbReference type="AlphaFoldDB" id="A0A081PDJ9"/>
<dbReference type="Proteomes" id="UP000028007">
    <property type="component" value="Unassembled WGS sequence"/>
</dbReference>
<gene>
    <name evidence="2" type="ORF">N180_18260</name>
</gene>
<keyword evidence="1" id="KW-1133">Transmembrane helix</keyword>
<dbReference type="Pfam" id="PF14093">
    <property type="entry name" value="DUF4271"/>
    <property type="match status" value="1"/>
</dbReference>
<protein>
    <recommendedName>
        <fullName evidence="4">DUF4271 domain-containing protein</fullName>
    </recommendedName>
</protein>
<feature type="transmembrane region" description="Helical" evidence="1">
    <location>
        <begin position="304"/>
        <end position="326"/>
    </location>
</feature>
<name>A0A081PDJ9_9SPHI</name>
<keyword evidence="1" id="KW-0472">Membrane</keyword>
<dbReference type="eggNOG" id="ENOG502ZR0P">
    <property type="taxonomic scope" value="Bacteria"/>
</dbReference>
<feature type="transmembrane region" description="Helical" evidence="1">
    <location>
        <begin position="242"/>
        <end position="263"/>
    </location>
</feature>
<evidence type="ECO:0000256" key="1">
    <source>
        <dbReference type="SAM" id="Phobius"/>
    </source>
</evidence>
<accession>A0A081PDJ9</accession>
<evidence type="ECO:0000313" key="3">
    <source>
        <dbReference type="Proteomes" id="UP000028007"/>
    </source>
</evidence>
<dbReference type="OrthoDB" id="1494583at2"/>
<sequence>MLKSFLVTFLLCLIIGQPLLFAQEDVRLTDSVPVRPQYRRAVNQDPAFLARQRFVTDSIMTHTWLVPDSLINRSIIIDSIIKANVFEKLDLDAWFKKYGHLKKKENRLRTGEPQPKGQGWVIAVIVVLLAFFGILRISFPKQLQSIIQAFYSNRGLNNLNKEDNVFSSWSFLFYFIQFGFTIGMFFYLVAQYYQLAYVNQGFRFFISVSVLVMVFYALKILFLRILGHLFNVQKAVHEYVSILYLSYFNISLLFIPLVVAFGLSPLQYGIYYIVLAFVITILIFTFQLIRAGVNILSHYRFPKFYLFVYFCALEICPILILIKAIGFEL</sequence>
<comment type="caution">
    <text evidence="2">The sequence shown here is derived from an EMBL/GenBank/DDBJ whole genome shotgun (WGS) entry which is preliminary data.</text>
</comment>
<dbReference type="EMBL" id="JNFF01000107">
    <property type="protein sequence ID" value="KEQ28772.1"/>
    <property type="molecule type" value="Genomic_DNA"/>
</dbReference>
<reference evidence="2 3" key="1">
    <citation type="journal article" date="1992" name="Int. J. Syst. Bacteriol.">
        <title>Sphingobacterium antarcticus sp. nov. a Psychrotrophic Bacterium from the Soils of Schirmacher Oasis, Antarctica.</title>
        <authorList>
            <person name="Shivaji S."/>
            <person name="Ray M.K."/>
            <person name="Rao N.S."/>
            <person name="Saiserr L."/>
            <person name="Jagannadham M.V."/>
            <person name="Kumar G.S."/>
            <person name="Reddy G."/>
            <person name="Bhargava P.M."/>
        </authorList>
    </citation>
    <scope>NUCLEOTIDE SEQUENCE [LARGE SCALE GENOMIC DNA]</scope>
    <source>
        <strain evidence="2 3">4BY</strain>
    </source>
</reference>
<organism evidence="2 3">
    <name type="scientific">Pedobacter antarcticus 4BY</name>
    <dbReference type="NCBI Taxonomy" id="1358423"/>
    <lineage>
        <taxon>Bacteria</taxon>
        <taxon>Pseudomonadati</taxon>
        <taxon>Bacteroidota</taxon>
        <taxon>Sphingobacteriia</taxon>
        <taxon>Sphingobacteriales</taxon>
        <taxon>Sphingobacteriaceae</taxon>
        <taxon>Pedobacter</taxon>
    </lineage>
</organism>
<dbReference type="InterPro" id="IPR025367">
    <property type="entry name" value="DUF4271"/>
</dbReference>
<feature type="transmembrane region" description="Helical" evidence="1">
    <location>
        <begin position="119"/>
        <end position="139"/>
    </location>
</feature>
<keyword evidence="3" id="KW-1185">Reference proteome</keyword>
<feature type="transmembrane region" description="Helical" evidence="1">
    <location>
        <begin position="202"/>
        <end position="222"/>
    </location>
</feature>
<feature type="transmembrane region" description="Helical" evidence="1">
    <location>
        <begin position="171"/>
        <end position="190"/>
    </location>
</feature>
<feature type="transmembrane region" description="Helical" evidence="1">
    <location>
        <begin position="269"/>
        <end position="292"/>
    </location>
</feature>
<evidence type="ECO:0000313" key="2">
    <source>
        <dbReference type="EMBL" id="KEQ28772.1"/>
    </source>
</evidence>
<dbReference type="RefSeq" id="WP_037443526.1">
    <property type="nucleotide sequence ID" value="NZ_JNFF01000107.1"/>
</dbReference>
<evidence type="ECO:0008006" key="4">
    <source>
        <dbReference type="Google" id="ProtNLM"/>
    </source>
</evidence>
<proteinExistence type="predicted"/>
<keyword evidence="1" id="KW-0812">Transmembrane</keyword>